<dbReference type="STRING" id="75913.A0A0K0F485"/>
<dbReference type="PROSITE" id="PS51462">
    <property type="entry name" value="NUDIX"/>
    <property type="match status" value="1"/>
</dbReference>
<evidence type="ECO:0000313" key="10">
    <source>
        <dbReference type="WBParaSite" id="SVE_0362100.1"/>
    </source>
</evidence>
<evidence type="ECO:0000256" key="6">
    <source>
        <dbReference type="ARBA" id="ARBA00022842"/>
    </source>
</evidence>
<sequence length="323" mass="37264">MASAIRKSASTILWNRELRNILMLKRGPTAKFMPNAFVFPGGVVEKTSDMNFPVDITNYASVGGTKIIPKGMDSDLGFRICSLRELFEETGLLFVADKANNQKEVLSTLNDEGLNKMRDKIKEKPSLFKDLFKDFIVDVESLIPWSSWITPAPYPMRFNVIFYAINVSKNYDVDLCNKEMMTYFWGKPSDIIKKASENILLPPPQYYEVMRIRLTGDTDLSEMTDPNIICPQLYQTVDEPIKTVAILPGDNLFVNDFEESEKFDVRKITWKDLNMNDPKKVIHRFTYDSKPMYGNCELFVKNIGTPNKPPIHLFHYIQKNLWK</sequence>
<comment type="similarity">
    <text evidence="3">Belongs to the Nudix hydrolase family.</text>
</comment>
<evidence type="ECO:0000256" key="2">
    <source>
        <dbReference type="ARBA" id="ARBA00001946"/>
    </source>
</evidence>
<dbReference type="WBParaSite" id="SVE_0362100.1">
    <property type="protein sequence ID" value="SVE_0362100.1"/>
    <property type="gene ID" value="SVE_0362100"/>
</dbReference>
<dbReference type="InterPro" id="IPR000086">
    <property type="entry name" value="NUDIX_hydrolase_dom"/>
</dbReference>
<evidence type="ECO:0000256" key="4">
    <source>
        <dbReference type="ARBA" id="ARBA00022723"/>
    </source>
</evidence>
<dbReference type="InterPro" id="IPR039121">
    <property type="entry name" value="NUDT19"/>
</dbReference>
<dbReference type="Gene3D" id="3.90.79.10">
    <property type="entry name" value="Nucleoside Triphosphate Pyrophosphohydrolase"/>
    <property type="match status" value="1"/>
</dbReference>
<dbReference type="GO" id="GO:0016818">
    <property type="term" value="F:hydrolase activity, acting on acid anhydrides, in phosphorus-containing anhydrides"/>
    <property type="evidence" value="ECO:0007669"/>
    <property type="project" value="InterPro"/>
</dbReference>
<dbReference type="GO" id="GO:0046872">
    <property type="term" value="F:metal ion binding"/>
    <property type="evidence" value="ECO:0007669"/>
    <property type="project" value="UniProtKB-KW"/>
</dbReference>
<dbReference type="PANTHER" id="PTHR12318">
    <property type="entry name" value="TESTOSTERONE-REGULATED PROTEIN RP2"/>
    <property type="match status" value="1"/>
</dbReference>
<keyword evidence="6" id="KW-0460">Magnesium</keyword>
<feature type="domain" description="Nudix hydrolase" evidence="8">
    <location>
        <begin position="4"/>
        <end position="208"/>
    </location>
</feature>
<dbReference type="CDD" id="cd18870">
    <property type="entry name" value="NUDIX_AcylCoAdiphos_Nudt19"/>
    <property type="match status" value="1"/>
</dbReference>
<evidence type="ECO:0000256" key="5">
    <source>
        <dbReference type="ARBA" id="ARBA00022801"/>
    </source>
</evidence>
<evidence type="ECO:0000256" key="1">
    <source>
        <dbReference type="ARBA" id="ARBA00001936"/>
    </source>
</evidence>
<keyword evidence="7" id="KW-0464">Manganese</keyword>
<dbReference type="Proteomes" id="UP000035680">
    <property type="component" value="Unassembled WGS sequence"/>
</dbReference>
<evidence type="ECO:0000259" key="8">
    <source>
        <dbReference type="PROSITE" id="PS51462"/>
    </source>
</evidence>
<reference evidence="10" key="2">
    <citation type="submission" date="2015-08" db="UniProtKB">
        <authorList>
            <consortium name="WormBaseParasite"/>
        </authorList>
    </citation>
    <scope>IDENTIFICATION</scope>
</reference>
<keyword evidence="5" id="KW-0378">Hydrolase</keyword>
<keyword evidence="9" id="KW-1185">Reference proteome</keyword>
<dbReference type="SUPFAM" id="SSF55811">
    <property type="entry name" value="Nudix"/>
    <property type="match status" value="1"/>
</dbReference>
<protein>
    <submittedName>
        <fullName evidence="10">Putative nudix hydrolase 7 (inferred by orthology to a C. elegans protein)</fullName>
    </submittedName>
</protein>
<comment type="cofactor">
    <cofactor evidence="1">
        <name>Mn(2+)</name>
        <dbReference type="ChEBI" id="CHEBI:29035"/>
    </cofactor>
</comment>
<proteinExistence type="inferred from homology"/>
<evidence type="ECO:0000256" key="7">
    <source>
        <dbReference type="ARBA" id="ARBA00023211"/>
    </source>
</evidence>
<comment type="cofactor">
    <cofactor evidence="2">
        <name>Mg(2+)</name>
        <dbReference type="ChEBI" id="CHEBI:18420"/>
    </cofactor>
</comment>
<name>A0A0K0F485_STRVS</name>
<evidence type="ECO:0000256" key="3">
    <source>
        <dbReference type="ARBA" id="ARBA00005582"/>
    </source>
</evidence>
<reference evidence="9" key="1">
    <citation type="submission" date="2014-07" db="EMBL/GenBank/DDBJ databases">
        <authorList>
            <person name="Martin A.A"/>
            <person name="De Silva N."/>
        </authorList>
    </citation>
    <scope>NUCLEOTIDE SEQUENCE</scope>
</reference>
<evidence type="ECO:0000313" key="9">
    <source>
        <dbReference type="Proteomes" id="UP000035680"/>
    </source>
</evidence>
<dbReference type="InterPro" id="IPR015797">
    <property type="entry name" value="NUDIX_hydrolase-like_dom_sf"/>
</dbReference>
<organism evidence="9 10">
    <name type="scientific">Strongyloides venezuelensis</name>
    <name type="common">Threadworm</name>
    <dbReference type="NCBI Taxonomy" id="75913"/>
    <lineage>
        <taxon>Eukaryota</taxon>
        <taxon>Metazoa</taxon>
        <taxon>Ecdysozoa</taxon>
        <taxon>Nematoda</taxon>
        <taxon>Chromadorea</taxon>
        <taxon>Rhabditida</taxon>
        <taxon>Tylenchina</taxon>
        <taxon>Panagrolaimomorpha</taxon>
        <taxon>Strongyloidoidea</taxon>
        <taxon>Strongyloididae</taxon>
        <taxon>Strongyloides</taxon>
    </lineage>
</organism>
<dbReference type="AlphaFoldDB" id="A0A0K0F485"/>
<dbReference type="GO" id="GO:0005739">
    <property type="term" value="C:mitochondrion"/>
    <property type="evidence" value="ECO:0007669"/>
    <property type="project" value="TreeGrafter"/>
</dbReference>
<accession>A0A0K0F485</accession>
<keyword evidence="4" id="KW-0479">Metal-binding</keyword>
<dbReference type="PANTHER" id="PTHR12318:SF0">
    <property type="entry name" value="ACYL-COENZYME A DIPHOSPHATASE NUDT19"/>
    <property type="match status" value="1"/>
</dbReference>